<organism evidence="1 2">
    <name type="scientific">Limimonas halophila</name>
    <dbReference type="NCBI Taxonomy" id="1082479"/>
    <lineage>
        <taxon>Bacteria</taxon>
        <taxon>Pseudomonadati</taxon>
        <taxon>Pseudomonadota</taxon>
        <taxon>Alphaproteobacteria</taxon>
        <taxon>Rhodospirillales</taxon>
        <taxon>Rhodovibrionaceae</taxon>
        <taxon>Limimonas</taxon>
    </lineage>
</organism>
<accession>A0A1G7S7U1</accession>
<dbReference type="Proteomes" id="UP000199415">
    <property type="component" value="Unassembled WGS sequence"/>
</dbReference>
<dbReference type="OrthoDB" id="9797914at2"/>
<name>A0A1G7S7U1_9PROT</name>
<evidence type="ECO:0000313" key="1">
    <source>
        <dbReference type="EMBL" id="SDG19115.1"/>
    </source>
</evidence>
<proteinExistence type="predicted"/>
<reference evidence="1 2" key="1">
    <citation type="submission" date="2016-10" db="EMBL/GenBank/DDBJ databases">
        <authorList>
            <person name="de Groot N.N."/>
        </authorList>
    </citation>
    <scope>NUCLEOTIDE SEQUENCE [LARGE SCALE GENOMIC DNA]</scope>
    <source>
        <strain evidence="1 2">DSM 25584</strain>
    </source>
</reference>
<dbReference type="EMBL" id="FNCE01000006">
    <property type="protein sequence ID" value="SDG19115.1"/>
    <property type="molecule type" value="Genomic_DNA"/>
</dbReference>
<evidence type="ECO:0000313" key="2">
    <source>
        <dbReference type="Proteomes" id="UP000199415"/>
    </source>
</evidence>
<dbReference type="AlphaFoldDB" id="A0A1G7S7U1"/>
<keyword evidence="2" id="KW-1185">Reference proteome</keyword>
<dbReference type="RefSeq" id="WP_143006238.1">
    <property type="nucleotide sequence ID" value="NZ_FNCE01000006.1"/>
</dbReference>
<sequence>MTHRLLRAALVLLILAALVVAAGWTVATVPVVRDHLAEGFNAAGEAYIRFVFRLYQLVSGRGDGPEG</sequence>
<gene>
    <name evidence="1" type="ORF">SAMN05216241_106155</name>
</gene>
<protein>
    <submittedName>
        <fullName evidence="1">Uncharacterized protein</fullName>
    </submittedName>
</protein>